<evidence type="ECO:0000313" key="2">
    <source>
        <dbReference type="EMBL" id="TFK53995.1"/>
    </source>
</evidence>
<dbReference type="EMBL" id="ML213506">
    <property type="protein sequence ID" value="TFK53995.1"/>
    <property type="molecule type" value="Genomic_DNA"/>
</dbReference>
<evidence type="ECO:0000313" key="3">
    <source>
        <dbReference type="Proteomes" id="UP000305948"/>
    </source>
</evidence>
<dbReference type="PANTHER" id="PTHR31841:SF1">
    <property type="entry name" value="PROTEIN FAM72A-RELATED"/>
    <property type="match status" value="1"/>
</dbReference>
<evidence type="ECO:0000256" key="1">
    <source>
        <dbReference type="ARBA" id="ARBA00006888"/>
    </source>
</evidence>
<sequence length="70" mass="7264">QAVLLLHPSVSLYSTDALPANCSPWEASSSKSSAPSSSNTRRTCECLTQTLCCHGCGTGVGYVIVSPVSF</sequence>
<accession>A0A5C3NAF0</accession>
<dbReference type="InterPro" id="IPR026768">
    <property type="entry name" value="YPEH2ZP"/>
</dbReference>
<feature type="non-terminal residue" evidence="2">
    <location>
        <position position="70"/>
    </location>
</feature>
<reference evidence="2 3" key="1">
    <citation type="journal article" date="2019" name="Nat. Ecol. Evol.">
        <title>Megaphylogeny resolves global patterns of mushroom evolution.</title>
        <authorList>
            <person name="Varga T."/>
            <person name="Krizsan K."/>
            <person name="Foldi C."/>
            <person name="Dima B."/>
            <person name="Sanchez-Garcia M."/>
            <person name="Sanchez-Ramirez S."/>
            <person name="Szollosi G.J."/>
            <person name="Szarkandi J.G."/>
            <person name="Papp V."/>
            <person name="Albert L."/>
            <person name="Andreopoulos W."/>
            <person name="Angelini C."/>
            <person name="Antonin V."/>
            <person name="Barry K.W."/>
            <person name="Bougher N.L."/>
            <person name="Buchanan P."/>
            <person name="Buyck B."/>
            <person name="Bense V."/>
            <person name="Catcheside P."/>
            <person name="Chovatia M."/>
            <person name="Cooper J."/>
            <person name="Damon W."/>
            <person name="Desjardin D."/>
            <person name="Finy P."/>
            <person name="Geml J."/>
            <person name="Haridas S."/>
            <person name="Hughes K."/>
            <person name="Justo A."/>
            <person name="Karasinski D."/>
            <person name="Kautmanova I."/>
            <person name="Kiss B."/>
            <person name="Kocsube S."/>
            <person name="Kotiranta H."/>
            <person name="LaButti K.M."/>
            <person name="Lechner B.E."/>
            <person name="Liimatainen K."/>
            <person name="Lipzen A."/>
            <person name="Lukacs Z."/>
            <person name="Mihaltcheva S."/>
            <person name="Morgado L.N."/>
            <person name="Niskanen T."/>
            <person name="Noordeloos M.E."/>
            <person name="Ohm R.A."/>
            <person name="Ortiz-Santana B."/>
            <person name="Ovrebo C."/>
            <person name="Racz N."/>
            <person name="Riley R."/>
            <person name="Savchenko A."/>
            <person name="Shiryaev A."/>
            <person name="Soop K."/>
            <person name="Spirin V."/>
            <person name="Szebenyi C."/>
            <person name="Tomsovsky M."/>
            <person name="Tulloss R.E."/>
            <person name="Uehling J."/>
            <person name="Grigoriev I.V."/>
            <person name="Vagvolgyi C."/>
            <person name="Papp T."/>
            <person name="Martin F.M."/>
            <person name="Miettinen O."/>
            <person name="Hibbett D.S."/>
            <person name="Nagy L.G."/>
        </authorList>
    </citation>
    <scope>NUCLEOTIDE SEQUENCE [LARGE SCALE GENOMIC DNA]</scope>
    <source>
        <strain evidence="2 3">OMC1185</strain>
    </source>
</reference>
<feature type="non-terminal residue" evidence="2">
    <location>
        <position position="1"/>
    </location>
</feature>
<gene>
    <name evidence="2" type="ORF">OE88DRAFT_1607899</name>
</gene>
<keyword evidence="3" id="KW-1185">Reference proteome</keyword>
<dbReference type="GO" id="GO:0005829">
    <property type="term" value="C:cytosol"/>
    <property type="evidence" value="ECO:0007669"/>
    <property type="project" value="TreeGrafter"/>
</dbReference>
<organism evidence="2 3">
    <name type="scientific">Heliocybe sulcata</name>
    <dbReference type="NCBI Taxonomy" id="5364"/>
    <lineage>
        <taxon>Eukaryota</taxon>
        <taxon>Fungi</taxon>
        <taxon>Dikarya</taxon>
        <taxon>Basidiomycota</taxon>
        <taxon>Agaricomycotina</taxon>
        <taxon>Agaricomycetes</taxon>
        <taxon>Gloeophyllales</taxon>
        <taxon>Gloeophyllaceae</taxon>
        <taxon>Heliocybe</taxon>
    </lineage>
</organism>
<dbReference type="AlphaFoldDB" id="A0A5C3NAF0"/>
<dbReference type="PANTHER" id="PTHR31841">
    <property type="entry name" value="PROTEIN FAM72A-RELATED"/>
    <property type="match status" value="1"/>
</dbReference>
<dbReference type="Proteomes" id="UP000305948">
    <property type="component" value="Unassembled WGS sequence"/>
</dbReference>
<dbReference type="OrthoDB" id="2526683at2759"/>
<proteinExistence type="inferred from homology"/>
<comment type="similarity">
    <text evidence="1">Belongs to the FAM72 family.</text>
</comment>
<protein>
    <submittedName>
        <fullName evidence="2">Uncharacterized protein</fullName>
    </submittedName>
</protein>
<dbReference type="STRING" id="5364.A0A5C3NAF0"/>
<name>A0A5C3NAF0_9AGAM</name>